<dbReference type="Pfam" id="PF00534">
    <property type="entry name" value="Glycos_transf_1"/>
    <property type="match status" value="1"/>
</dbReference>
<accession>A0A6J4MVG3</accession>
<dbReference type="AlphaFoldDB" id="A0A6J4MVG3"/>
<protein>
    <recommendedName>
        <fullName evidence="5">Glycosyltransferase family 1 protein</fullName>
    </recommendedName>
</protein>
<dbReference type="GO" id="GO:0009103">
    <property type="term" value="P:lipopolysaccharide biosynthetic process"/>
    <property type="evidence" value="ECO:0007669"/>
    <property type="project" value="TreeGrafter"/>
</dbReference>
<organism evidence="4">
    <name type="scientific">uncultured Gemmatimonadota bacterium</name>
    <dbReference type="NCBI Taxonomy" id="203437"/>
    <lineage>
        <taxon>Bacteria</taxon>
        <taxon>Pseudomonadati</taxon>
        <taxon>Gemmatimonadota</taxon>
        <taxon>environmental samples</taxon>
    </lineage>
</organism>
<dbReference type="InterPro" id="IPR001296">
    <property type="entry name" value="Glyco_trans_1"/>
</dbReference>
<dbReference type="EMBL" id="CADCTW010000230">
    <property type="protein sequence ID" value="CAA9367811.1"/>
    <property type="molecule type" value="Genomic_DNA"/>
</dbReference>
<dbReference type="CDD" id="cd03809">
    <property type="entry name" value="GT4_MtfB-like"/>
    <property type="match status" value="1"/>
</dbReference>
<gene>
    <name evidence="4" type="ORF">AVDCRST_MAG68-5457</name>
</gene>
<dbReference type="GO" id="GO:0016757">
    <property type="term" value="F:glycosyltransferase activity"/>
    <property type="evidence" value="ECO:0007669"/>
    <property type="project" value="InterPro"/>
</dbReference>
<dbReference type="PANTHER" id="PTHR46401">
    <property type="entry name" value="GLYCOSYLTRANSFERASE WBBK-RELATED"/>
    <property type="match status" value="1"/>
</dbReference>
<dbReference type="SUPFAM" id="SSF53756">
    <property type="entry name" value="UDP-Glycosyltransferase/glycogen phosphorylase"/>
    <property type="match status" value="1"/>
</dbReference>
<evidence type="ECO:0000256" key="1">
    <source>
        <dbReference type="ARBA" id="ARBA00022679"/>
    </source>
</evidence>
<evidence type="ECO:0000259" key="2">
    <source>
        <dbReference type="Pfam" id="PF00534"/>
    </source>
</evidence>
<proteinExistence type="predicted"/>
<sequence>MIAKKRPPAAPPADRPLRIGVDLLSLRPGVNGGGETYLRRLVDGLRKVDSRNEYVLYVTQRNRHLFETTLPNFRHVVCPIPAGLFEVYRRVAWEYSVLRWRARLDGLDLMHFPGNLVPPAFPLPTVLTVHDFSSQFYRESLDEVPTAWTARVFESERVPSCHRADWLITISDFTRREVLARTRVDPQRVRTVLLTPREFEIPSLEDARERVGAYGIASPFVLSVATLSPHKNLRRLVEAFALVSSGPLSGRTLVLVGKPGRGNELGALHDTIAALGLQGRVVLPGYVPDHDLPAFYRAAELYVFPSLYEGFGLPLLEAGACGTPVAAARAGALPEVGADAAVYFDPYDPADIARAMTDIVASPALRGVLAQLGSVRASLFSAERTARDTIEVYRSAAGALAR</sequence>
<dbReference type="PANTHER" id="PTHR46401:SF2">
    <property type="entry name" value="GLYCOSYLTRANSFERASE WBBK-RELATED"/>
    <property type="match status" value="1"/>
</dbReference>
<name>A0A6J4MVG3_9BACT</name>
<dbReference type="InterPro" id="IPR028098">
    <property type="entry name" value="Glyco_trans_4-like_N"/>
</dbReference>
<reference evidence="4" key="1">
    <citation type="submission" date="2020-02" db="EMBL/GenBank/DDBJ databases">
        <authorList>
            <person name="Meier V. D."/>
        </authorList>
    </citation>
    <scope>NUCLEOTIDE SEQUENCE</scope>
    <source>
        <strain evidence="4">AVDCRST_MAG68</strain>
    </source>
</reference>
<dbReference type="Gene3D" id="3.40.50.2000">
    <property type="entry name" value="Glycogen Phosphorylase B"/>
    <property type="match status" value="2"/>
</dbReference>
<evidence type="ECO:0008006" key="5">
    <source>
        <dbReference type="Google" id="ProtNLM"/>
    </source>
</evidence>
<feature type="domain" description="Glycosyltransferase subfamily 4-like N-terminal" evidence="3">
    <location>
        <begin position="32"/>
        <end position="192"/>
    </location>
</feature>
<evidence type="ECO:0000313" key="4">
    <source>
        <dbReference type="EMBL" id="CAA9367811.1"/>
    </source>
</evidence>
<evidence type="ECO:0000259" key="3">
    <source>
        <dbReference type="Pfam" id="PF13439"/>
    </source>
</evidence>
<feature type="domain" description="Glycosyl transferase family 1" evidence="2">
    <location>
        <begin position="219"/>
        <end position="366"/>
    </location>
</feature>
<dbReference type="Pfam" id="PF13439">
    <property type="entry name" value="Glyco_transf_4"/>
    <property type="match status" value="1"/>
</dbReference>
<keyword evidence="1" id="KW-0808">Transferase</keyword>